<organism evidence="1 2">
    <name type="scientific">Candidatus Magnetoglobus multicellularis str. Araruama</name>
    <dbReference type="NCBI Taxonomy" id="890399"/>
    <lineage>
        <taxon>Bacteria</taxon>
        <taxon>Pseudomonadati</taxon>
        <taxon>Thermodesulfobacteriota</taxon>
        <taxon>Desulfobacteria</taxon>
        <taxon>Desulfobacterales</taxon>
        <taxon>Desulfobacteraceae</taxon>
        <taxon>Candidatus Magnetoglobus</taxon>
    </lineage>
</organism>
<proteinExistence type="predicted"/>
<evidence type="ECO:0000313" key="1">
    <source>
        <dbReference type="EMBL" id="ETR66315.1"/>
    </source>
</evidence>
<dbReference type="Proteomes" id="UP000189670">
    <property type="component" value="Unassembled WGS sequence"/>
</dbReference>
<sequence>MSGIISDRCGGNPFYITAVIQQARELSMPIYDEETLNEILAVDITSGFIWGELHDQVNRWIHRINDFNITKWILYLAALDENNNLKKISSMSTKFSRRSKTMKGLILRSNKFRIFC</sequence>
<dbReference type="AlphaFoldDB" id="A0A1V1NUR8"/>
<evidence type="ECO:0000313" key="2">
    <source>
        <dbReference type="Proteomes" id="UP000189670"/>
    </source>
</evidence>
<dbReference type="EMBL" id="ATBP01002076">
    <property type="protein sequence ID" value="ETR66315.1"/>
    <property type="molecule type" value="Genomic_DNA"/>
</dbReference>
<gene>
    <name evidence="1" type="ORF">OMM_12955</name>
</gene>
<reference evidence="2" key="1">
    <citation type="submission" date="2012-11" db="EMBL/GenBank/DDBJ databases">
        <authorList>
            <person name="Lucero-Rivera Y.E."/>
            <person name="Tovar-Ramirez D."/>
        </authorList>
    </citation>
    <scope>NUCLEOTIDE SEQUENCE [LARGE SCALE GENOMIC DNA]</scope>
    <source>
        <strain evidence="2">Araruama</strain>
    </source>
</reference>
<name>A0A1V1NUR8_9BACT</name>
<accession>A0A1V1NUR8</accession>
<protein>
    <submittedName>
        <fullName evidence="1">Uncharacterized protein</fullName>
    </submittedName>
</protein>
<comment type="caution">
    <text evidence="1">The sequence shown here is derived from an EMBL/GenBank/DDBJ whole genome shotgun (WGS) entry which is preliminary data.</text>
</comment>